<dbReference type="EMBL" id="CP001054">
    <property type="protein sequence ID" value="ACD21623.1"/>
    <property type="molecule type" value="Genomic_DNA"/>
</dbReference>
<protein>
    <recommendedName>
        <fullName evidence="3">Plasmid stability protein StbB</fullName>
    </recommendedName>
</protein>
<dbReference type="eggNOG" id="ENOG502ZAA9">
    <property type="taxonomic scope" value="Bacteria"/>
</dbReference>
<dbReference type="OrthoDB" id="5877230at2"/>
<organism evidence="1 2">
    <name type="scientific">Paraburkholderia phytofirmans (strain DSM 17436 / LMG 22146 / PsJN)</name>
    <name type="common">Burkholderia phytofirmans</name>
    <dbReference type="NCBI Taxonomy" id="398527"/>
    <lineage>
        <taxon>Bacteria</taxon>
        <taxon>Pseudomonadati</taxon>
        <taxon>Pseudomonadota</taxon>
        <taxon>Betaproteobacteria</taxon>
        <taxon>Burkholderiales</taxon>
        <taxon>Burkholderiaceae</taxon>
        <taxon>Paraburkholderia</taxon>
    </lineage>
</organism>
<dbReference type="HOGENOM" id="CLU_096500_0_0_4"/>
<dbReference type="Gene3D" id="3.40.50.300">
    <property type="entry name" value="P-loop containing nucleotide triphosphate hydrolases"/>
    <property type="match status" value="1"/>
</dbReference>
<sequence length="251" mass="27515">MKHAKIAVINLSGNVGKTTLATNWLKASRPEAKLVSVEHYNASVATQITSAQAQEFSASQFRDIFNELLMSDEVIIDVGASNVIAFMEELSRYKSAVRELDMIVVPTVPAEKQQKDTVKTVEWLSKLGFSNDKIRVVFNMYDGGESQLPPSYVYQLIHDYAASTGKGKATFEPAIVIPFNEVFDLVTNKNIRELAEDRTDWKAKRTEAKQAGDVAALEAAVIAEGDRDLAITAQEALASASDILFGKAAKK</sequence>
<dbReference type="KEGG" id="bpy:Bphyt_7338"/>
<dbReference type="Proteomes" id="UP000001739">
    <property type="component" value="Plasmid pBPHYT01"/>
</dbReference>
<keyword evidence="1" id="KW-0614">Plasmid</keyword>
<evidence type="ECO:0000313" key="2">
    <source>
        <dbReference type="Proteomes" id="UP000001739"/>
    </source>
</evidence>
<gene>
    <name evidence="1" type="ordered locus">Bphyt_7338</name>
</gene>
<dbReference type="InterPro" id="IPR027417">
    <property type="entry name" value="P-loop_NTPase"/>
</dbReference>
<reference evidence="1 2" key="1">
    <citation type="journal article" date="2011" name="J. Bacteriol.">
        <title>Complete genome sequence of the plant growth-promoting endophyte Burkholderia phytofirmans strain PsJN.</title>
        <authorList>
            <person name="Weilharter A."/>
            <person name="Mitter B."/>
            <person name="Shin M.V."/>
            <person name="Chain P.S."/>
            <person name="Nowak J."/>
            <person name="Sessitsch A."/>
        </authorList>
    </citation>
    <scope>NUCLEOTIDE SEQUENCE [LARGE SCALE GENOMIC DNA]</scope>
    <source>
        <strain evidence="2">DSM 17436 / LMG 22146 / PsJN</strain>
        <plasmid evidence="1 2">pBPHYT01</plasmid>
    </source>
</reference>
<proteinExistence type="predicted"/>
<evidence type="ECO:0008006" key="3">
    <source>
        <dbReference type="Google" id="ProtNLM"/>
    </source>
</evidence>
<accession>B2TH78</accession>
<dbReference type="AlphaFoldDB" id="B2TH78"/>
<geneLocation type="plasmid" evidence="1 2">
    <name>pBPHYT01</name>
</geneLocation>
<evidence type="ECO:0000313" key="1">
    <source>
        <dbReference type="EMBL" id="ACD21623.1"/>
    </source>
</evidence>
<dbReference type="RefSeq" id="WP_012430992.1">
    <property type="nucleotide sequence ID" value="NC_010679.1"/>
</dbReference>
<dbReference type="SUPFAM" id="SSF52540">
    <property type="entry name" value="P-loop containing nucleoside triphosphate hydrolases"/>
    <property type="match status" value="1"/>
</dbReference>
<name>B2TH78_PARPJ</name>